<dbReference type="Gene3D" id="1.10.10.10">
    <property type="entry name" value="Winged helix-like DNA-binding domain superfamily/Winged helix DNA-binding domain"/>
    <property type="match status" value="1"/>
</dbReference>
<reference evidence="7 8" key="1">
    <citation type="journal article" date="2012" name="J. Bacteriol.">
        <title>Draft Genome Sequence of the Extremely Halophilic Archaeon Halogranum salarium B-1T.</title>
        <authorList>
            <person name="Kim K.K."/>
            <person name="Lee K.C."/>
            <person name="Lee J.S."/>
        </authorList>
    </citation>
    <scope>NUCLEOTIDE SEQUENCE [LARGE SCALE GENOMIC DNA]</scope>
    <source>
        <strain evidence="7 8">B-1</strain>
    </source>
</reference>
<dbReference type="Pfam" id="PF03459">
    <property type="entry name" value="TOBE"/>
    <property type="match status" value="1"/>
</dbReference>
<dbReference type="InterPro" id="IPR016462">
    <property type="entry name" value="ModE"/>
</dbReference>
<sequence>MEARLRAGDVTFGVDDAALLRAIAESGSVSAAASELGRSRSRALTRLETLESAFGSLVERRRGGSDGGGSRLTDTAHDLLARFDRLCAAVSGTAQASETVVEGTVTERTGELALVETAAGTVRALVDENAAVDSAVQVSIRADAVTLHAPDDAPAGGATSARNRFRGTVTGLDVGTAVASVTLAVGTASPLVALVTVESVERLALAVGDEVVASFKATATRATTV</sequence>
<dbReference type="Gene3D" id="2.40.50.100">
    <property type="match status" value="1"/>
</dbReference>
<dbReference type="InterPro" id="IPR005116">
    <property type="entry name" value="Transp-assoc_OB_typ1"/>
</dbReference>
<gene>
    <name evidence="7" type="ORF">HSB1_36610</name>
</gene>
<dbReference type="PATRIC" id="fig|1210908.3.peg.3487"/>
<dbReference type="AlphaFoldDB" id="J3JEC6"/>
<comment type="caution">
    <text evidence="7">The sequence shown here is derived from an EMBL/GenBank/DDBJ whole genome shotgun (WGS) entry which is preliminary data.</text>
</comment>
<evidence type="ECO:0000256" key="1">
    <source>
        <dbReference type="ARBA" id="ARBA00004202"/>
    </source>
</evidence>
<evidence type="ECO:0000313" key="8">
    <source>
        <dbReference type="Proteomes" id="UP000007813"/>
    </source>
</evidence>
<dbReference type="EMBL" id="ALJD01000009">
    <property type="protein sequence ID" value="EJN58244.1"/>
    <property type="molecule type" value="Genomic_DNA"/>
</dbReference>
<feature type="domain" description="Mop" evidence="6">
    <location>
        <begin position="158"/>
        <end position="224"/>
    </location>
</feature>
<dbReference type="InterPro" id="IPR036388">
    <property type="entry name" value="WH-like_DNA-bd_sf"/>
</dbReference>
<dbReference type="SUPFAM" id="SSF46785">
    <property type="entry name" value="Winged helix' DNA-binding domain"/>
    <property type="match status" value="1"/>
</dbReference>
<comment type="subcellular location">
    <subcellularLocation>
        <location evidence="1">Cell membrane</location>
        <topology evidence="1">Peripheral membrane protein</topology>
    </subcellularLocation>
</comment>
<dbReference type="InterPro" id="IPR008995">
    <property type="entry name" value="Mo/tungstate-bd_C_term_dom"/>
</dbReference>
<dbReference type="Pfam" id="PF00126">
    <property type="entry name" value="HTH_1"/>
    <property type="match status" value="1"/>
</dbReference>
<proteinExistence type="inferred from homology"/>
<dbReference type="InterPro" id="IPR000847">
    <property type="entry name" value="LysR_HTH_N"/>
</dbReference>
<dbReference type="PANTHER" id="PTHR30432">
    <property type="entry name" value="TRANSCRIPTIONAL REGULATOR MODE"/>
    <property type="match status" value="1"/>
</dbReference>
<organism evidence="7 8">
    <name type="scientific">Halogranum salarium B-1</name>
    <dbReference type="NCBI Taxonomy" id="1210908"/>
    <lineage>
        <taxon>Archaea</taxon>
        <taxon>Methanobacteriati</taxon>
        <taxon>Methanobacteriota</taxon>
        <taxon>Stenosarchaea group</taxon>
        <taxon>Halobacteria</taxon>
        <taxon>Halobacteriales</taxon>
        <taxon>Haloferacaceae</taxon>
    </lineage>
</organism>
<comment type="similarity">
    <text evidence="2">Belongs to the ModE family.</text>
</comment>
<dbReference type="Proteomes" id="UP000007813">
    <property type="component" value="Unassembled WGS sequence"/>
</dbReference>
<evidence type="ECO:0000256" key="5">
    <source>
        <dbReference type="ARBA" id="ARBA00022737"/>
    </source>
</evidence>
<accession>J3JEC6</accession>
<keyword evidence="3" id="KW-0813">Transport</keyword>
<dbReference type="InterPro" id="IPR004606">
    <property type="entry name" value="Mop_domain"/>
</dbReference>
<dbReference type="NCBIfam" id="TIGR00638">
    <property type="entry name" value="Mop"/>
    <property type="match status" value="1"/>
</dbReference>
<evidence type="ECO:0000313" key="7">
    <source>
        <dbReference type="EMBL" id="EJN58244.1"/>
    </source>
</evidence>
<dbReference type="GO" id="GO:0005886">
    <property type="term" value="C:plasma membrane"/>
    <property type="evidence" value="ECO:0007669"/>
    <property type="project" value="UniProtKB-SubCell"/>
</dbReference>
<dbReference type="GO" id="GO:0003700">
    <property type="term" value="F:DNA-binding transcription factor activity"/>
    <property type="evidence" value="ECO:0007669"/>
    <property type="project" value="InterPro"/>
</dbReference>
<dbReference type="GO" id="GO:0030151">
    <property type="term" value="F:molybdenum ion binding"/>
    <property type="evidence" value="ECO:0007669"/>
    <property type="project" value="InterPro"/>
</dbReference>
<keyword evidence="5" id="KW-0677">Repeat</keyword>
<dbReference type="InterPro" id="IPR051815">
    <property type="entry name" value="Molybdate_resp_trans_reg"/>
</dbReference>
<dbReference type="eggNOG" id="arCOG00223">
    <property type="taxonomic scope" value="Archaea"/>
</dbReference>
<dbReference type="PANTHER" id="PTHR30432:SF1">
    <property type="entry name" value="DNA-BINDING TRANSCRIPTIONAL DUAL REGULATOR MODE"/>
    <property type="match status" value="1"/>
</dbReference>
<protein>
    <recommendedName>
        <fullName evidence="6">Mop domain-containing protein</fullName>
    </recommendedName>
</protein>
<evidence type="ECO:0000259" key="6">
    <source>
        <dbReference type="PROSITE" id="PS51866"/>
    </source>
</evidence>
<dbReference type="PROSITE" id="PS51866">
    <property type="entry name" value="MOP"/>
    <property type="match status" value="1"/>
</dbReference>
<evidence type="ECO:0000256" key="3">
    <source>
        <dbReference type="ARBA" id="ARBA00022448"/>
    </source>
</evidence>
<evidence type="ECO:0000256" key="4">
    <source>
        <dbReference type="ARBA" id="ARBA00022505"/>
    </source>
</evidence>
<dbReference type="GO" id="GO:0015689">
    <property type="term" value="P:molybdate ion transport"/>
    <property type="evidence" value="ECO:0007669"/>
    <property type="project" value="InterPro"/>
</dbReference>
<keyword evidence="4" id="KW-0500">Molybdenum</keyword>
<dbReference type="InterPro" id="IPR036390">
    <property type="entry name" value="WH_DNA-bd_sf"/>
</dbReference>
<dbReference type="SUPFAM" id="SSF50331">
    <property type="entry name" value="MOP-like"/>
    <property type="match status" value="1"/>
</dbReference>
<evidence type="ECO:0000256" key="2">
    <source>
        <dbReference type="ARBA" id="ARBA00008110"/>
    </source>
</evidence>
<name>J3JEC6_9EURY</name>
<dbReference type="PIRSF" id="PIRSF005763">
    <property type="entry name" value="Txn_reg_ModE"/>
    <property type="match status" value="1"/>
</dbReference>